<sequence>MHRTHVTPASIPDRRRLLLAMVLFAAPWLALPSHAAEWNLDALMQALAQHKSGRASFVETKTMAMLDAPIESSGELRFAAPDFLEMRTLKPKPQTIILLANQLTVELGGRSHQLSLDDHPDIAVLVDSIRATLNGDRKVLQRDYVVSLSGDAAQWTLNLVPVDARARERVRAIRIDGRQGQVRSIAVQQTDGDHSLMTIRERTDP</sequence>
<dbReference type="Gene3D" id="2.50.20.10">
    <property type="entry name" value="Lipoprotein localisation LolA/LolB/LppX"/>
    <property type="match status" value="1"/>
</dbReference>
<accession>E6PKU6</accession>
<dbReference type="InterPro" id="IPR004564">
    <property type="entry name" value="OM_lipoprot_carrier_LolA-like"/>
</dbReference>
<dbReference type="EMBL" id="CABM01000008">
    <property type="protein sequence ID" value="CBH95547.1"/>
    <property type="molecule type" value="Genomic_DNA"/>
</dbReference>
<dbReference type="AlphaFoldDB" id="E6PKU6"/>
<dbReference type="Pfam" id="PF19574">
    <property type="entry name" value="LolA_3"/>
    <property type="match status" value="1"/>
</dbReference>
<keyword evidence="1" id="KW-0449">Lipoprotein</keyword>
<name>E6PKU6_9ZZZZ</name>
<protein>
    <submittedName>
        <fullName evidence="1">Putative Lipoprotein localization factors LolAB</fullName>
    </submittedName>
</protein>
<reference evidence="1" key="1">
    <citation type="submission" date="2009-10" db="EMBL/GenBank/DDBJ databases">
        <title>Diversity of trophic interactions inside an arsenic-rich microbial ecosystem.</title>
        <authorList>
            <person name="Bertin P.N."/>
            <person name="Heinrich-Salmeron A."/>
            <person name="Pelletier E."/>
            <person name="Goulhen-Chollet F."/>
            <person name="Arsene-Ploetze F."/>
            <person name="Gallien S."/>
            <person name="Calteau A."/>
            <person name="Vallenet D."/>
            <person name="Casiot C."/>
            <person name="Chane-Woon-Ming B."/>
            <person name="Giloteaux L."/>
            <person name="Barakat M."/>
            <person name="Bonnefoy V."/>
            <person name="Bruneel O."/>
            <person name="Chandler M."/>
            <person name="Cleiss J."/>
            <person name="Duran R."/>
            <person name="Elbaz-Poulichet F."/>
            <person name="Fonknechten N."/>
            <person name="Lauga B."/>
            <person name="Mornico D."/>
            <person name="Ortet P."/>
            <person name="Schaeffer C."/>
            <person name="Siguier P."/>
            <person name="Alexander Thil Smith A."/>
            <person name="Van Dorsselaer A."/>
            <person name="Weissenbach J."/>
            <person name="Medigue C."/>
            <person name="Le Paslier D."/>
        </authorList>
    </citation>
    <scope>NUCLEOTIDE SEQUENCE</scope>
</reference>
<gene>
    <name evidence="1" type="ORF">CARN2_1810</name>
</gene>
<organism evidence="1">
    <name type="scientific">mine drainage metagenome</name>
    <dbReference type="NCBI Taxonomy" id="410659"/>
    <lineage>
        <taxon>unclassified sequences</taxon>
        <taxon>metagenomes</taxon>
        <taxon>ecological metagenomes</taxon>
    </lineage>
</organism>
<proteinExistence type="predicted"/>
<dbReference type="CDD" id="cd16325">
    <property type="entry name" value="LolA"/>
    <property type="match status" value="1"/>
</dbReference>
<evidence type="ECO:0000313" key="1">
    <source>
        <dbReference type="EMBL" id="CBH95547.1"/>
    </source>
</evidence>
<dbReference type="SUPFAM" id="SSF89392">
    <property type="entry name" value="Prokaryotic lipoproteins and lipoprotein localization factors"/>
    <property type="match status" value="1"/>
</dbReference>
<comment type="caution">
    <text evidence="1">The sequence shown here is derived from an EMBL/GenBank/DDBJ whole genome shotgun (WGS) entry which is preliminary data.</text>
</comment>
<dbReference type="InterPro" id="IPR029046">
    <property type="entry name" value="LolA/LolB/LppX"/>
</dbReference>